<organism evidence="1 2">
    <name type="scientific">Shouchella lehensis G1</name>
    <dbReference type="NCBI Taxonomy" id="1246626"/>
    <lineage>
        <taxon>Bacteria</taxon>
        <taxon>Bacillati</taxon>
        <taxon>Bacillota</taxon>
        <taxon>Bacilli</taxon>
        <taxon>Bacillales</taxon>
        <taxon>Bacillaceae</taxon>
        <taxon>Shouchella</taxon>
    </lineage>
</organism>
<dbReference type="eggNOG" id="ENOG502Z8PJ">
    <property type="taxonomic scope" value="Bacteria"/>
</dbReference>
<reference evidence="1 2" key="1">
    <citation type="journal article" date="2014" name="Gene">
        <title>A comparative genomic analysis of the alkalitolerant soil bacterium Bacillus lehensis G1.</title>
        <authorList>
            <person name="Noor Y.M."/>
            <person name="Samsulrizal N.H."/>
            <person name="Jema'on N.A."/>
            <person name="Low K.O."/>
            <person name="Ramli A.N."/>
            <person name="Alias N.I."/>
            <person name="Damis S.I."/>
            <person name="Fuzi S.F."/>
            <person name="Isa M.N."/>
            <person name="Murad A.M."/>
            <person name="Raih M.F."/>
            <person name="Bakar F.D."/>
            <person name="Najimudin N."/>
            <person name="Mahadi N.M."/>
            <person name="Illias R.M."/>
        </authorList>
    </citation>
    <scope>NUCLEOTIDE SEQUENCE [LARGE SCALE GENOMIC DNA]</scope>
    <source>
        <strain evidence="1 2">G1</strain>
    </source>
</reference>
<dbReference type="PATRIC" id="fig|1246626.3.peg.2526"/>
<dbReference type="Pfam" id="PF12227">
    <property type="entry name" value="DUF3603"/>
    <property type="match status" value="1"/>
</dbReference>
<dbReference type="Proteomes" id="UP000027142">
    <property type="component" value="Chromosome"/>
</dbReference>
<dbReference type="STRING" id="1246626.BleG1_2533"/>
<dbReference type="RefSeq" id="WP_038481441.1">
    <property type="nucleotide sequence ID" value="NZ_CP003923.1"/>
</dbReference>
<dbReference type="InterPro" id="IPR020909">
    <property type="entry name" value="UPF0736"/>
</dbReference>
<accession>A0A060LZC1</accession>
<evidence type="ECO:0000313" key="2">
    <source>
        <dbReference type="Proteomes" id="UP000027142"/>
    </source>
</evidence>
<dbReference type="KEGG" id="ble:BleG1_2533"/>
<sequence length="248" mass="29572">MVMMRDVWVNWFEGEENGYNVCEFHEWRSEDRVEVLDQVKLIRASKDLFTYIENQLLDLPQNLLDAVHQKSYLRKNMSRIQLDYCFIVTDGTRILAVDTMGYKTPIRKSRLTPRQEQLVYDALNDQEVQYYELSVPLPEKEYHLLSLSPNDLQGLTRSERQLKQLLFMVLDQLYTTASDAELIYWCTEWDPNAYEQLKNKEREEVWAYLLDGVGAGWSNEHYQLCKGMVKGHTFFEKLWELEHPERVK</sequence>
<dbReference type="AlphaFoldDB" id="A0A060LZC1"/>
<name>A0A060LZC1_9BACI</name>
<protein>
    <submittedName>
        <fullName evidence="1">Uncharacterized protein</fullName>
    </submittedName>
</protein>
<keyword evidence="2" id="KW-1185">Reference proteome</keyword>
<dbReference type="EMBL" id="CP003923">
    <property type="protein sequence ID" value="AIC95100.1"/>
    <property type="molecule type" value="Genomic_DNA"/>
</dbReference>
<proteinExistence type="predicted"/>
<evidence type="ECO:0000313" key="1">
    <source>
        <dbReference type="EMBL" id="AIC95100.1"/>
    </source>
</evidence>
<gene>
    <name evidence="1" type="ORF">BleG1_2533</name>
</gene>
<dbReference type="OrthoDB" id="2960746at2"/>
<dbReference type="HOGENOM" id="CLU_1101152_0_0_9"/>